<name>A0A8I0ZLK3_RHOER</name>
<sequence>MSANAAFRKHVHVYVLILATFAEFRPNAVDMGVMVVRTTARVAAISLMLAAQRSMARRLSY</sequence>
<proteinExistence type="predicted"/>
<keyword evidence="2" id="KW-1185">Reference proteome</keyword>
<reference evidence="1 2" key="1">
    <citation type="submission" date="2020-12" db="EMBL/GenBank/DDBJ databases">
        <title>Draft genome sequence of furan degrading bacterial strain FUR100.</title>
        <authorList>
            <person name="Woiski C."/>
        </authorList>
    </citation>
    <scope>NUCLEOTIDE SEQUENCE [LARGE SCALE GENOMIC DNA]</scope>
    <source>
        <strain evidence="1 2">FUR100</strain>
    </source>
</reference>
<dbReference type="Proteomes" id="UP000627573">
    <property type="component" value="Unassembled WGS sequence"/>
</dbReference>
<dbReference type="RefSeq" id="WP_182262697.1">
    <property type="nucleotide sequence ID" value="NZ_JABBPH010000001.1"/>
</dbReference>
<dbReference type="EMBL" id="JAECSB010000018">
    <property type="protein sequence ID" value="MBH5141756.1"/>
    <property type="molecule type" value="Genomic_DNA"/>
</dbReference>
<protein>
    <submittedName>
        <fullName evidence="1">Uncharacterized protein</fullName>
    </submittedName>
</protein>
<evidence type="ECO:0000313" key="1">
    <source>
        <dbReference type="EMBL" id="MBH5141756.1"/>
    </source>
</evidence>
<accession>A0A8I0ZLK3</accession>
<dbReference type="AlphaFoldDB" id="A0A8I0ZLK3"/>
<organism evidence="1 2">
    <name type="scientific">Rhodococcus erythropolis</name>
    <name type="common">Arthrobacter picolinophilus</name>
    <dbReference type="NCBI Taxonomy" id="1833"/>
    <lineage>
        <taxon>Bacteria</taxon>
        <taxon>Bacillati</taxon>
        <taxon>Actinomycetota</taxon>
        <taxon>Actinomycetes</taxon>
        <taxon>Mycobacteriales</taxon>
        <taxon>Nocardiaceae</taxon>
        <taxon>Rhodococcus</taxon>
        <taxon>Rhodococcus erythropolis group</taxon>
    </lineage>
</organism>
<evidence type="ECO:0000313" key="2">
    <source>
        <dbReference type="Proteomes" id="UP000627573"/>
    </source>
</evidence>
<comment type="caution">
    <text evidence="1">The sequence shown here is derived from an EMBL/GenBank/DDBJ whole genome shotgun (WGS) entry which is preliminary data.</text>
</comment>
<gene>
    <name evidence="1" type="ORF">I3517_03890</name>
</gene>